<keyword evidence="2 7" id="KW-0418">Kinase</keyword>
<dbReference type="STRING" id="76731.RD2015_4089"/>
<dbReference type="Pfam" id="PF07730">
    <property type="entry name" value="HisKA_3"/>
    <property type="match status" value="1"/>
</dbReference>
<dbReference type="EMBL" id="CP013729">
    <property type="protein sequence ID" value="ALV08538.1"/>
    <property type="molecule type" value="Genomic_DNA"/>
</dbReference>
<dbReference type="Pfam" id="PF07495">
    <property type="entry name" value="Y_Y_Y"/>
    <property type="match status" value="1"/>
</dbReference>
<accession>A0A0U3MVZ1</accession>
<dbReference type="SUPFAM" id="SSF63829">
    <property type="entry name" value="Calcium-dependent phosphotriesterase"/>
    <property type="match status" value="2"/>
</dbReference>
<dbReference type="InterPro" id="IPR050482">
    <property type="entry name" value="Sensor_HK_TwoCompSys"/>
</dbReference>
<gene>
    <name evidence="7" type="ORF">RD2015_4089</name>
</gene>
<dbReference type="InterPro" id="IPR011110">
    <property type="entry name" value="Reg_prop"/>
</dbReference>
<dbReference type="GO" id="GO:0000155">
    <property type="term" value="F:phosphorelay sensor kinase activity"/>
    <property type="evidence" value="ECO:0007669"/>
    <property type="project" value="InterPro"/>
</dbReference>
<keyword evidence="8" id="KW-1185">Reference proteome</keyword>
<dbReference type="Proteomes" id="UP000060699">
    <property type="component" value="Chromosome"/>
</dbReference>
<evidence type="ECO:0000313" key="7">
    <source>
        <dbReference type="EMBL" id="ALV08538.1"/>
    </source>
</evidence>
<evidence type="ECO:0000256" key="5">
    <source>
        <dbReference type="SAM" id="Phobius"/>
    </source>
</evidence>
<protein>
    <submittedName>
        <fullName evidence="7">Histidine kinase</fullName>
    </submittedName>
</protein>
<dbReference type="InterPro" id="IPR036890">
    <property type="entry name" value="HATPase_C_sf"/>
</dbReference>
<organism evidence="7 8">
    <name type="scientific">Roseateles depolymerans</name>
    <dbReference type="NCBI Taxonomy" id="76731"/>
    <lineage>
        <taxon>Bacteria</taxon>
        <taxon>Pseudomonadati</taxon>
        <taxon>Pseudomonadota</taxon>
        <taxon>Betaproteobacteria</taxon>
        <taxon>Burkholderiales</taxon>
        <taxon>Sphaerotilaceae</taxon>
        <taxon>Roseateles</taxon>
    </lineage>
</organism>
<dbReference type="InterPro" id="IPR011123">
    <property type="entry name" value="Y_Y_Y"/>
</dbReference>
<keyword evidence="5" id="KW-0472">Membrane</keyword>
<dbReference type="InterPro" id="IPR013783">
    <property type="entry name" value="Ig-like_fold"/>
</dbReference>
<dbReference type="SUPFAM" id="SSF55874">
    <property type="entry name" value="ATPase domain of HSP90 chaperone/DNA topoisomerase II/histidine kinase"/>
    <property type="match status" value="1"/>
</dbReference>
<keyword evidence="3" id="KW-0902">Two-component regulatory system</keyword>
<feature type="domain" description="Histidine kinase/HSP90-like ATPase" evidence="6">
    <location>
        <begin position="917"/>
        <end position="1012"/>
    </location>
</feature>
<dbReference type="AlphaFoldDB" id="A0A0U3MVZ1"/>
<dbReference type="Gene3D" id="2.60.40.10">
    <property type="entry name" value="Immunoglobulins"/>
    <property type="match status" value="1"/>
</dbReference>
<dbReference type="InterPro" id="IPR011712">
    <property type="entry name" value="Sig_transdc_His_kin_sub3_dim/P"/>
</dbReference>
<dbReference type="Gene3D" id="1.20.5.1930">
    <property type="match status" value="1"/>
</dbReference>
<reference evidence="7 8" key="1">
    <citation type="submission" date="2015-12" db="EMBL/GenBank/DDBJ databases">
        <title>Complete genome of Roseateles depolymerans KCTC 42856.</title>
        <authorList>
            <person name="Kim K.M."/>
        </authorList>
    </citation>
    <scope>NUCLEOTIDE SEQUENCE [LARGE SCALE GENOMIC DNA]</scope>
    <source>
        <strain evidence="7 8">KCTC 42856</strain>
    </source>
</reference>
<dbReference type="SMART" id="SM00387">
    <property type="entry name" value="HATPase_c"/>
    <property type="match status" value="1"/>
</dbReference>
<dbReference type="InterPro" id="IPR003594">
    <property type="entry name" value="HATPase_dom"/>
</dbReference>
<evidence type="ECO:0000259" key="6">
    <source>
        <dbReference type="SMART" id="SM00387"/>
    </source>
</evidence>
<proteinExistence type="predicted"/>
<evidence type="ECO:0000256" key="1">
    <source>
        <dbReference type="ARBA" id="ARBA00022679"/>
    </source>
</evidence>
<dbReference type="KEGG" id="rdp:RD2015_4089"/>
<dbReference type="PANTHER" id="PTHR24421:SF62">
    <property type="entry name" value="SENSORY TRANSDUCTION HISTIDINE KINASE"/>
    <property type="match status" value="1"/>
</dbReference>
<dbReference type="Pfam" id="PF07494">
    <property type="entry name" value="Reg_prop"/>
    <property type="match status" value="2"/>
</dbReference>
<evidence type="ECO:0000256" key="3">
    <source>
        <dbReference type="ARBA" id="ARBA00023012"/>
    </source>
</evidence>
<dbReference type="CDD" id="cd16917">
    <property type="entry name" value="HATPase_UhpB-NarQ-NarX-like"/>
    <property type="match status" value="1"/>
</dbReference>
<feature type="compositionally biased region" description="Low complexity" evidence="4">
    <location>
        <begin position="534"/>
        <end position="552"/>
    </location>
</feature>
<dbReference type="PATRIC" id="fig|76731.3.peg.4189"/>
<keyword evidence="5" id="KW-1133">Transmembrane helix</keyword>
<dbReference type="GO" id="GO:0016020">
    <property type="term" value="C:membrane"/>
    <property type="evidence" value="ECO:0007669"/>
    <property type="project" value="InterPro"/>
</dbReference>
<evidence type="ECO:0000256" key="4">
    <source>
        <dbReference type="SAM" id="MobiDB-lite"/>
    </source>
</evidence>
<feature type="region of interest" description="Disordered" evidence="4">
    <location>
        <begin position="515"/>
        <end position="552"/>
    </location>
</feature>
<dbReference type="Gene3D" id="2.130.10.10">
    <property type="entry name" value="YVTN repeat-like/Quinoprotein amine dehydrogenase"/>
    <property type="match status" value="2"/>
</dbReference>
<dbReference type="GO" id="GO:0046983">
    <property type="term" value="F:protein dimerization activity"/>
    <property type="evidence" value="ECO:0007669"/>
    <property type="project" value="InterPro"/>
</dbReference>
<dbReference type="Pfam" id="PF02518">
    <property type="entry name" value="HATPase_c"/>
    <property type="match status" value="1"/>
</dbReference>
<dbReference type="PANTHER" id="PTHR24421">
    <property type="entry name" value="NITRATE/NITRITE SENSOR PROTEIN NARX-RELATED"/>
    <property type="match status" value="1"/>
</dbReference>
<keyword evidence="1" id="KW-0808">Transferase</keyword>
<name>A0A0U3MVZ1_9BURK</name>
<evidence type="ECO:0000313" key="8">
    <source>
        <dbReference type="Proteomes" id="UP000060699"/>
    </source>
</evidence>
<feature type="transmembrane region" description="Helical" evidence="5">
    <location>
        <begin position="776"/>
        <end position="796"/>
    </location>
</feature>
<dbReference type="RefSeq" id="WP_058936485.1">
    <property type="nucleotide sequence ID" value="NZ_CP013729.1"/>
</dbReference>
<dbReference type="Gene3D" id="3.30.565.10">
    <property type="entry name" value="Histidine kinase-like ATPase, C-terminal domain"/>
    <property type="match status" value="1"/>
</dbReference>
<sequence>MEFKHDAWTIEQGAPSRINAITQTRDGYLWIGSVEGLFRFDGVSFEPIRLEGDQGQRLVVSSLLATRSGDLWVGLGRGRGVARWRDGRLVDARMPNPSREVNDLQEDPQGGIWVARGGRSTGMLARFHDGRWEEPGPETGLPAQPVWQLHFGRDGRLRVVLSGALAVADFTQHSNTTGQANQASQATLKTLRFQLVETGLSPRASLTEDTHGQLWLSDANGLRALQRSASPDTAFRYPNPVGGSRLIFDRQGDLWTTTFNSGVLRIQAPGHPLTSARKDARRIASLQASAGLTSDQTRALFQDREGNVWVGTELGLDLLRPASVVADPDLPANSPTSYRLAVTRDGVVYVADASGLYAIAPGERPRRVMALESPAEALCDAGERGVWLFLADRVLKVDPDRVTRLAKPVRGTAYGCAEDQEGRLWMPGLDQGLHWWQDGHWQRWPEALPSASLPANAARDRGGRVAVVFRGPPPSGDTPFLALDMSRSAVGGIEGLLPSQAGLLISGSLGLGPAIATPPGSPPHDALKPPPALANPANPATPSAASSASARSSALPNGPLALALPASAHPWAASVNGLTQTPAGDTWLIGDAGIVRLRTADLQAALQQPGAALPYRVFDFKDGLNSFVQKAPGAQVVTGADGRVWFLTRRNVQRIDPATLAPNPLPPPVLVRAVQAGDDTFAAGSSLTLPAGTTTVRIDFTALSFPVPSRVRFRHRLVGAEQERWSEPRPDRSIVLQDLKPGRYRFEVMASNNDGLWNPQPAQLALSIPATFTQSLVFKLAVAGAVGLLLYSLYLMRIRRILARLRERSEDRSRERERIARDIHDTLLQSVQGLILRFHAVVGRMQHEPALQQSLHQALDRAEAVVVEGRDRLQGLRRASGSDLEQELRLLVQEKPFCAGTQVNVSSSGPHRRLRPHVFDEVLCITGEALFNAARHARASDVAVHIDYGRHWFTVQVHDNGIGMVRTGKDGHSSHFGLLGMKERAARVSAELDINGQARPGTQVSLRIKARIAYARDTG</sequence>
<evidence type="ECO:0000256" key="2">
    <source>
        <dbReference type="ARBA" id="ARBA00022777"/>
    </source>
</evidence>
<dbReference type="InterPro" id="IPR015943">
    <property type="entry name" value="WD40/YVTN_repeat-like_dom_sf"/>
</dbReference>
<keyword evidence="5" id="KW-0812">Transmembrane</keyword>